<dbReference type="Pfam" id="PF00397">
    <property type="entry name" value="WW"/>
    <property type="match status" value="1"/>
</dbReference>
<comment type="caution">
    <text evidence="3">The sequence shown here is derived from an EMBL/GenBank/DDBJ whole genome shotgun (WGS) entry which is preliminary data.</text>
</comment>
<gene>
    <name evidence="3" type="ORF">TWF730_007475</name>
</gene>
<dbReference type="PROSITE" id="PS50020">
    <property type="entry name" value="WW_DOMAIN_2"/>
    <property type="match status" value="1"/>
</dbReference>
<name>A0AAV9VEB6_9PEZI</name>
<feature type="compositionally biased region" description="Low complexity" evidence="1">
    <location>
        <begin position="268"/>
        <end position="282"/>
    </location>
</feature>
<feature type="region of interest" description="Disordered" evidence="1">
    <location>
        <begin position="123"/>
        <end position="176"/>
    </location>
</feature>
<dbReference type="SMART" id="SM00456">
    <property type="entry name" value="WW"/>
    <property type="match status" value="1"/>
</dbReference>
<feature type="region of interest" description="Disordered" evidence="1">
    <location>
        <begin position="71"/>
        <end position="99"/>
    </location>
</feature>
<feature type="compositionally biased region" description="Pro residues" evidence="1">
    <location>
        <begin position="75"/>
        <end position="92"/>
    </location>
</feature>
<dbReference type="SUPFAM" id="SSF51045">
    <property type="entry name" value="WW domain"/>
    <property type="match status" value="1"/>
</dbReference>
<feature type="compositionally biased region" description="Basic and acidic residues" evidence="1">
    <location>
        <begin position="257"/>
        <end position="267"/>
    </location>
</feature>
<dbReference type="InterPro" id="IPR001202">
    <property type="entry name" value="WW_dom"/>
</dbReference>
<reference evidence="3 4" key="1">
    <citation type="submission" date="2019-10" db="EMBL/GenBank/DDBJ databases">
        <authorList>
            <person name="Palmer J.M."/>
        </authorList>
    </citation>
    <scope>NUCLEOTIDE SEQUENCE [LARGE SCALE GENOMIC DNA]</scope>
    <source>
        <strain evidence="3 4">TWF730</strain>
    </source>
</reference>
<accession>A0AAV9VEB6</accession>
<dbReference type="CDD" id="cd00201">
    <property type="entry name" value="WW"/>
    <property type="match status" value="1"/>
</dbReference>
<evidence type="ECO:0000313" key="4">
    <source>
        <dbReference type="Proteomes" id="UP001373714"/>
    </source>
</evidence>
<evidence type="ECO:0000259" key="2">
    <source>
        <dbReference type="PROSITE" id="PS50020"/>
    </source>
</evidence>
<protein>
    <recommendedName>
        <fullName evidence="2">WW domain-containing protein</fullName>
    </recommendedName>
</protein>
<dbReference type="Gene3D" id="2.20.70.10">
    <property type="match status" value="1"/>
</dbReference>
<evidence type="ECO:0000313" key="3">
    <source>
        <dbReference type="EMBL" id="KAK6358120.1"/>
    </source>
</evidence>
<proteinExistence type="predicted"/>
<feature type="domain" description="WW" evidence="2">
    <location>
        <begin position="42"/>
        <end position="76"/>
    </location>
</feature>
<keyword evidence="4" id="KW-1185">Reference proteome</keyword>
<feature type="region of interest" description="Disordered" evidence="1">
    <location>
        <begin position="246"/>
        <end position="305"/>
    </location>
</feature>
<dbReference type="EMBL" id="JAVHNS010000004">
    <property type="protein sequence ID" value="KAK6358120.1"/>
    <property type="molecule type" value="Genomic_DNA"/>
</dbReference>
<dbReference type="AlphaFoldDB" id="A0AAV9VEB6"/>
<feature type="compositionally biased region" description="Basic and acidic residues" evidence="1">
    <location>
        <begin position="136"/>
        <end position="145"/>
    </location>
</feature>
<feature type="compositionally biased region" description="Acidic residues" evidence="1">
    <location>
        <begin position="288"/>
        <end position="305"/>
    </location>
</feature>
<sequence length="305" mass="32300">MSYGGGYQQGYQGGYQQGYQPGYQQANSYAQNFIGHPTDPNIGLPPGWIARWDQNTQHWYYVDTSTGRSVWERPIMPPPQQQPPYGPPPPQHQQPQQPIVAPQAGYYAAGGAAAGAAVGAAAAGSHKGDSGAPGSYDHHFDDKGYHKNWSSHQDSYKDDKHKKPSSSPKAPKKDKNWGKYAAVGAGALGLGVVGGAVLAHEGGEIKDWAEGQVGSAEERLDGFKDNIENIPENVAGWTGEQVGKVEGFGDDLGEAYDQGRDDGRYGSDHQSSSGSSSSSSEDGGSGDGGDDYEDDGGDDGDDYED</sequence>
<organism evidence="3 4">
    <name type="scientific">Orbilia blumenaviensis</name>
    <dbReference type="NCBI Taxonomy" id="1796055"/>
    <lineage>
        <taxon>Eukaryota</taxon>
        <taxon>Fungi</taxon>
        <taxon>Dikarya</taxon>
        <taxon>Ascomycota</taxon>
        <taxon>Pezizomycotina</taxon>
        <taxon>Orbiliomycetes</taxon>
        <taxon>Orbiliales</taxon>
        <taxon>Orbiliaceae</taxon>
        <taxon>Orbilia</taxon>
    </lineage>
</organism>
<evidence type="ECO:0000256" key="1">
    <source>
        <dbReference type="SAM" id="MobiDB-lite"/>
    </source>
</evidence>
<dbReference type="Proteomes" id="UP001373714">
    <property type="component" value="Unassembled WGS sequence"/>
</dbReference>
<dbReference type="InterPro" id="IPR036020">
    <property type="entry name" value="WW_dom_sf"/>
</dbReference>